<keyword evidence="2 5" id="KW-0479">Metal-binding</keyword>
<comment type="caution">
    <text evidence="7">The sequence shown here is derived from an EMBL/GenBank/DDBJ whole genome shotgun (WGS) entry which is preliminary data.</text>
</comment>
<feature type="domain" description="Mandelate racemase/muconate lactonizing enzyme C-terminal" evidence="6">
    <location>
        <begin position="130"/>
        <end position="223"/>
    </location>
</feature>
<dbReference type="InterPro" id="IPR029017">
    <property type="entry name" value="Enolase-like_N"/>
</dbReference>
<dbReference type="PANTHER" id="PTHR48073">
    <property type="entry name" value="O-SUCCINYLBENZOATE SYNTHASE-RELATED"/>
    <property type="match status" value="1"/>
</dbReference>
<dbReference type="PROSITE" id="PS00909">
    <property type="entry name" value="MR_MLE_2"/>
    <property type="match status" value="1"/>
</dbReference>
<name>A0ABT0S2V0_9SPHN</name>
<dbReference type="Gene3D" id="3.30.390.10">
    <property type="entry name" value="Enolase-like, N-terminal domain"/>
    <property type="match status" value="1"/>
</dbReference>
<dbReference type="PANTHER" id="PTHR48073:SF2">
    <property type="entry name" value="O-SUCCINYLBENZOATE SYNTHASE"/>
    <property type="match status" value="1"/>
</dbReference>
<dbReference type="InterPro" id="IPR013341">
    <property type="entry name" value="Mandelate_racemase_N_dom"/>
</dbReference>
<dbReference type="EMBL" id="JAMGBE010000003">
    <property type="protein sequence ID" value="MCL6730199.1"/>
    <property type="molecule type" value="Genomic_DNA"/>
</dbReference>
<dbReference type="SMART" id="SM00922">
    <property type="entry name" value="MR_MLE"/>
    <property type="match status" value="1"/>
</dbReference>
<dbReference type="SUPFAM" id="SSF51604">
    <property type="entry name" value="Enolase C-terminal domain-like"/>
    <property type="match status" value="1"/>
</dbReference>
<dbReference type="Gene3D" id="3.20.20.120">
    <property type="entry name" value="Enolase-like C-terminal domain"/>
    <property type="match status" value="1"/>
</dbReference>
<dbReference type="SFLD" id="SFLDG00180">
    <property type="entry name" value="muconate_cycloisomerase"/>
    <property type="match status" value="1"/>
</dbReference>
<dbReference type="Pfam" id="PF13378">
    <property type="entry name" value="MR_MLE_C"/>
    <property type="match status" value="1"/>
</dbReference>
<gene>
    <name evidence="7" type="ORF">LZ538_09055</name>
</gene>
<comment type="cofactor">
    <cofactor evidence="5">
        <name>Mg(2+)</name>
        <dbReference type="ChEBI" id="CHEBI:18420"/>
    </cofactor>
    <text evidence="5">Binds 1 Mg(2+) ion per subunit.</text>
</comment>
<dbReference type="Proteomes" id="UP001165342">
    <property type="component" value="Unassembled WGS sequence"/>
</dbReference>
<evidence type="ECO:0000256" key="2">
    <source>
        <dbReference type="ARBA" id="ARBA00022723"/>
    </source>
</evidence>
<evidence type="ECO:0000313" key="8">
    <source>
        <dbReference type="Proteomes" id="UP001165342"/>
    </source>
</evidence>
<dbReference type="InterPro" id="IPR034603">
    <property type="entry name" value="Dipeptide_epimerase"/>
</dbReference>
<accession>A0ABT0S2V0</accession>
<protein>
    <recommendedName>
        <fullName evidence="5">Dipeptide epimerase</fullName>
        <ecNumber evidence="5">5.1.1.-</ecNumber>
    </recommendedName>
</protein>
<evidence type="ECO:0000313" key="7">
    <source>
        <dbReference type="EMBL" id="MCL6730199.1"/>
    </source>
</evidence>
<dbReference type="InterPro" id="IPR029065">
    <property type="entry name" value="Enolase_C-like"/>
</dbReference>
<sequence>MLKLDYRVETHRLAAPFRISGYVFEESDVVVVELDDGQHRGRGEAAGVYYLGDGSPQIVAQLESNRAAIEACGSREALRQMLPPGGARNAVDCALWELEASRLGVPAHRLAGIDAPRPLVTTFTLGADEPEVMAEGARKYVQARAIKIKLTGSLQLDIERVRAVRTARPDVWIGVDANQGFGINDLPALVHAMVQQKVSLIEQPLPRGNEADLDGFKSEIPIAADESVLGLSDVPGLVGRFDVVNIKLDKCGGLTEALLMAAEGRRLGLGVMVGNMVGTSYAMAPAFILGQLCDFVDLDGPTFLKEDRVPGVVYKDGTIFCPDEVWGTSAAVAAA</sequence>
<reference evidence="7" key="1">
    <citation type="submission" date="2022-05" db="EMBL/GenBank/DDBJ databases">
        <authorList>
            <person name="Jo J.-H."/>
            <person name="Im W.-T."/>
        </authorList>
    </citation>
    <scope>NUCLEOTIDE SEQUENCE</scope>
    <source>
        <strain evidence="7">SE220</strain>
    </source>
</reference>
<comment type="similarity">
    <text evidence="1 5">Belongs to the mandelate racemase/muconate lactonizing enzyme family.</text>
</comment>
<dbReference type="InterPro" id="IPR018110">
    <property type="entry name" value="Mandel_Rmase/mucon_lact_enz_CS"/>
</dbReference>
<organism evidence="7 8">
    <name type="scientific">Sphingomonas hankyongi</name>
    <dbReference type="NCBI Taxonomy" id="2908209"/>
    <lineage>
        <taxon>Bacteria</taxon>
        <taxon>Pseudomonadati</taxon>
        <taxon>Pseudomonadota</taxon>
        <taxon>Alphaproteobacteria</taxon>
        <taxon>Sphingomonadales</taxon>
        <taxon>Sphingomonadaceae</taxon>
        <taxon>Sphingomonas</taxon>
    </lineage>
</organism>
<dbReference type="EC" id="5.1.1.-" evidence="5"/>
<keyword evidence="3 5" id="KW-0460">Magnesium</keyword>
<dbReference type="InterPro" id="IPR036849">
    <property type="entry name" value="Enolase-like_C_sf"/>
</dbReference>
<proteinExistence type="inferred from homology"/>
<evidence type="ECO:0000256" key="1">
    <source>
        <dbReference type="ARBA" id="ARBA00008031"/>
    </source>
</evidence>
<dbReference type="InterPro" id="IPR013342">
    <property type="entry name" value="Mandelate_racemase_C"/>
</dbReference>
<keyword evidence="4 5" id="KW-0413">Isomerase</keyword>
<dbReference type="SUPFAM" id="SSF54826">
    <property type="entry name" value="Enolase N-terminal domain-like"/>
    <property type="match status" value="1"/>
</dbReference>
<evidence type="ECO:0000256" key="5">
    <source>
        <dbReference type="RuleBase" id="RU366006"/>
    </source>
</evidence>
<dbReference type="Pfam" id="PF02746">
    <property type="entry name" value="MR_MLE_N"/>
    <property type="match status" value="1"/>
</dbReference>
<evidence type="ECO:0000256" key="4">
    <source>
        <dbReference type="ARBA" id="ARBA00023235"/>
    </source>
</evidence>
<evidence type="ECO:0000256" key="3">
    <source>
        <dbReference type="ARBA" id="ARBA00022842"/>
    </source>
</evidence>
<keyword evidence="8" id="KW-1185">Reference proteome</keyword>
<evidence type="ECO:0000259" key="6">
    <source>
        <dbReference type="SMART" id="SM00922"/>
    </source>
</evidence>
<dbReference type="SFLD" id="SFLDS00001">
    <property type="entry name" value="Enolase"/>
    <property type="match status" value="1"/>
</dbReference>
<dbReference type="RefSeq" id="WP_249831699.1">
    <property type="nucleotide sequence ID" value="NZ_JAMGBE010000003.1"/>
</dbReference>
<dbReference type="CDD" id="cd03319">
    <property type="entry name" value="L-Ala-DL-Glu_epimerase"/>
    <property type="match status" value="1"/>
</dbReference>